<dbReference type="RefSeq" id="WP_207140398.1">
    <property type="nucleotide sequence ID" value="NZ_JAEKJZ010000001.1"/>
</dbReference>
<gene>
    <name evidence="1" type="ORF">JF539_10825</name>
</gene>
<name>A0A939J4L4_9HYPH</name>
<proteinExistence type="predicted"/>
<accession>A0A939J4L4</accession>
<protein>
    <submittedName>
        <fullName evidence="1">Uncharacterized protein</fullName>
    </submittedName>
</protein>
<evidence type="ECO:0000313" key="1">
    <source>
        <dbReference type="EMBL" id="MBN9670829.1"/>
    </source>
</evidence>
<comment type="caution">
    <text evidence="1">The sequence shown here is derived from an EMBL/GenBank/DDBJ whole genome shotgun (WGS) entry which is preliminary data.</text>
</comment>
<evidence type="ECO:0000313" key="2">
    <source>
        <dbReference type="Proteomes" id="UP000664096"/>
    </source>
</evidence>
<reference evidence="1" key="1">
    <citation type="submission" date="2020-12" db="EMBL/GenBank/DDBJ databases">
        <title>Oil enriched cultivation method for isolating marine PHA-producing bacteria.</title>
        <authorList>
            <person name="Zheng W."/>
            <person name="Yu S."/>
            <person name="Huang Y."/>
        </authorList>
    </citation>
    <scope>NUCLEOTIDE SEQUENCE</scope>
    <source>
        <strain evidence="1">SY-2-12</strain>
    </source>
</reference>
<dbReference type="Proteomes" id="UP000664096">
    <property type="component" value="Unassembled WGS sequence"/>
</dbReference>
<dbReference type="AlphaFoldDB" id="A0A939J4L4"/>
<dbReference type="EMBL" id="JAEKJZ010000001">
    <property type="protein sequence ID" value="MBN9670829.1"/>
    <property type="molecule type" value="Genomic_DNA"/>
</dbReference>
<sequence length="188" mass="19788">MSETGLEIVELSAIGSDEEFSSSLCGSIRRVHGEALLMTGGLDAPLRSGATGWMTAIENADVLPMVVADGPVGERGIALLLLADMAWIGPGAHIAGRVPRLPELAQIRLGPLAARRFAFACDPLDALVELGHCRRADDPAKAAAAFASSWTGGIAGRLRRGWRAARELAPDEAMTFSAWMGRIAGEIE</sequence>
<organism evidence="1 2">
    <name type="scientific">Roseibium aggregatum</name>
    <dbReference type="NCBI Taxonomy" id="187304"/>
    <lineage>
        <taxon>Bacteria</taxon>
        <taxon>Pseudomonadati</taxon>
        <taxon>Pseudomonadota</taxon>
        <taxon>Alphaproteobacteria</taxon>
        <taxon>Hyphomicrobiales</taxon>
        <taxon>Stappiaceae</taxon>
        <taxon>Roseibium</taxon>
    </lineage>
</organism>